<dbReference type="AlphaFoldDB" id="W4FD17"/>
<reference evidence="3" key="1">
    <citation type="submission" date="2013-12" db="EMBL/GenBank/DDBJ databases">
        <title>The Genome Sequence of Aphanomyces astaci APO3.</title>
        <authorList>
            <consortium name="The Broad Institute Genomics Platform"/>
            <person name="Russ C."/>
            <person name="Tyler B."/>
            <person name="van West P."/>
            <person name="Dieguez-Uribeondo J."/>
            <person name="Young S.K."/>
            <person name="Zeng Q."/>
            <person name="Gargeya S."/>
            <person name="Fitzgerald M."/>
            <person name="Abouelleil A."/>
            <person name="Alvarado L."/>
            <person name="Chapman S.B."/>
            <person name="Gainer-Dewar J."/>
            <person name="Goldberg J."/>
            <person name="Griggs A."/>
            <person name="Gujja S."/>
            <person name="Hansen M."/>
            <person name="Howarth C."/>
            <person name="Imamovic A."/>
            <person name="Ireland A."/>
            <person name="Larimer J."/>
            <person name="McCowan C."/>
            <person name="Murphy C."/>
            <person name="Pearson M."/>
            <person name="Poon T.W."/>
            <person name="Priest M."/>
            <person name="Roberts A."/>
            <person name="Saif S."/>
            <person name="Shea T."/>
            <person name="Sykes S."/>
            <person name="Wortman J."/>
            <person name="Nusbaum C."/>
            <person name="Birren B."/>
        </authorList>
    </citation>
    <scope>NUCLEOTIDE SEQUENCE [LARGE SCALE GENOMIC DNA]</scope>
    <source>
        <strain evidence="3">APO3</strain>
    </source>
</reference>
<keyword evidence="1" id="KW-0175">Coiled coil</keyword>
<evidence type="ECO:0000256" key="2">
    <source>
        <dbReference type="SAM" id="MobiDB-lite"/>
    </source>
</evidence>
<feature type="coiled-coil region" evidence="1">
    <location>
        <begin position="60"/>
        <end position="94"/>
    </location>
</feature>
<name>W4FD17_APHAT</name>
<evidence type="ECO:0000313" key="3">
    <source>
        <dbReference type="EMBL" id="ETV65387.1"/>
    </source>
</evidence>
<feature type="region of interest" description="Disordered" evidence="2">
    <location>
        <begin position="185"/>
        <end position="235"/>
    </location>
</feature>
<proteinExistence type="predicted"/>
<organism evidence="3">
    <name type="scientific">Aphanomyces astaci</name>
    <name type="common">Crayfish plague agent</name>
    <dbReference type="NCBI Taxonomy" id="112090"/>
    <lineage>
        <taxon>Eukaryota</taxon>
        <taxon>Sar</taxon>
        <taxon>Stramenopiles</taxon>
        <taxon>Oomycota</taxon>
        <taxon>Saprolegniomycetes</taxon>
        <taxon>Saprolegniales</taxon>
        <taxon>Verrucalvaceae</taxon>
        <taxon>Aphanomyces</taxon>
    </lineage>
</organism>
<dbReference type="VEuPathDB" id="FungiDB:H257_17878"/>
<accession>W4FD17</accession>
<evidence type="ECO:0000256" key="1">
    <source>
        <dbReference type="SAM" id="Coils"/>
    </source>
</evidence>
<protein>
    <submittedName>
        <fullName evidence="3">Uncharacterized protein</fullName>
    </submittedName>
</protein>
<gene>
    <name evidence="3" type="ORF">H257_17878</name>
</gene>
<dbReference type="GeneID" id="20819874"/>
<dbReference type="EMBL" id="KI913238">
    <property type="protein sequence ID" value="ETV65387.1"/>
    <property type="molecule type" value="Genomic_DNA"/>
</dbReference>
<feature type="compositionally biased region" description="Basic and acidic residues" evidence="2">
    <location>
        <begin position="185"/>
        <end position="212"/>
    </location>
</feature>
<sequence>MSTAQFSESHLVMIPYMYPAHGEQDIWRLIHTLVAPAQLHLFKIFARNDENARQDIAAQAQSLASKSDAARQEVADLNARRSTLEDNLHHATAQLEFLEYGELASHQLLNWTQQPKSFGSPITHYDKTRDPHKVEVFAMISPATDRRCFNYNRPGHFSHECRHHAVRRYTLVITDGAHKGLFGEDRQLRETGESRGSWEGREGRKHRGDLGRLGDVGNRGISGKSGLVRHGWSRG</sequence>
<dbReference type="RefSeq" id="XP_009845132.1">
    <property type="nucleotide sequence ID" value="XM_009846830.1"/>
</dbReference>